<dbReference type="EMBL" id="JANPWB010000004">
    <property type="protein sequence ID" value="KAJ1194096.1"/>
    <property type="molecule type" value="Genomic_DNA"/>
</dbReference>
<evidence type="ECO:0000313" key="2">
    <source>
        <dbReference type="EMBL" id="KAJ1194096.1"/>
    </source>
</evidence>
<evidence type="ECO:0000256" key="1">
    <source>
        <dbReference type="SAM" id="MobiDB-lite"/>
    </source>
</evidence>
<dbReference type="Proteomes" id="UP001066276">
    <property type="component" value="Chromosome 2_2"/>
</dbReference>
<proteinExistence type="predicted"/>
<name>A0AAV7V0J3_PLEWA</name>
<sequence>MLTINAPYSWGPQAFHSSEFKTEGRERARQRQCEQPNTPHGEQYAFELSSPDQSYSQWRLLRGSWAAG</sequence>
<reference evidence="2" key="1">
    <citation type="journal article" date="2022" name="bioRxiv">
        <title>Sequencing and chromosome-scale assembly of the giantPleurodeles waltlgenome.</title>
        <authorList>
            <person name="Brown T."/>
            <person name="Elewa A."/>
            <person name="Iarovenko S."/>
            <person name="Subramanian E."/>
            <person name="Araus A.J."/>
            <person name="Petzold A."/>
            <person name="Susuki M."/>
            <person name="Suzuki K.-i.T."/>
            <person name="Hayashi T."/>
            <person name="Toyoda A."/>
            <person name="Oliveira C."/>
            <person name="Osipova E."/>
            <person name="Leigh N.D."/>
            <person name="Simon A."/>
            <person name="Yun M.H."/>
        </authorList>
    </citation>
    <scope>NUCLEOTIDE SEQUENCE</scope>
    <source>
        <strain evidence="2">20211129_DDA</strain>
        <tissue evidence="2">Liver</tissue>
    </source>
</reference>
<organism evidence="2 3">
    <name type="scientific">Pleurodeles waltl</name>
    <name type="common">Iberian ribbed newt</name>
    <dbReference type="NCBI Taxonomy" id="8319"/>
    <lineage>
        <taxon>Eukaryota</taxon>
        <taxon>Metazoa</taxon>
        <taxon>Chordata</taxon>
        <taxon>Craniata</taxon>
        <taxon>Vertebrata</taxon>
        <taxon>Euteleostomi</taxon>
        <taxon>Amphibia</taxon>
        <taxon>Batrachia</taxon>
        <taxon>Caudata</taxon>
        <taxon>Salamandroidea</taxon>
        <taxon>Salamandridae</taxon>
        <taxon>Pleurodelinae</taxon>
        <taxon>Pleurodeles</taxon>
    </lineage>
</organism>
<keyword evidence="3" id="KW-1185">Reference proteome</keyword>
<gene>
    <name evidence="2" type="ORF">NDU88_003391</name>
</gene>
<evidence type="ECO:0000313" key="3">
    <source>
        <dbReference type="Proteomes" id="UP001066276"/>
    </source>
</evidence>
<dbReference type="AlphaFoldDB" id="A0AAV7V0J3"/>
<feature type="region of interest" description="Disordered" evidence="1">
    <location>
        <begin position="14"/>
        <end position="49"/>
    </location>
</feature>
<protein>
    <submittedName>
        <fullName evidence="2">Uncharacterized protein</fullName>
    </submittedName>
</protein>
<feature type="compositionally biased region" description="Basic and acidic residues" evidence="1">
    <location>
        <begin position="18"/>
        <end position="32"/>
    </location>
</feature>
<accession>A0AAV7V0J3</accession>
<comment type="caution">
    <text evidence="2">The sequence shown here is derived from an EMBL/GenBank/DDBJ whole genome shotgun (WGS) entry which is preliminary data.</text>
</comment>